<comment type="caution">
    <text evidence="1">The sequence shown here is derived from an EMBL/GenBank/DDBJ whole genome shotgun (WGS) entry which is preliminary data.</text>
</comment>
<keyword evidence="2" id="KW-1185">Reference proteome</keyword>
<accession>A0ABQ7J3W9</accession>
<reference evidence="1 2" key="1">
    <citation type="journal article" date="2020" name="bioRxiv">
        <title>Metabolic contributions of an alphaproteobacterial endosymbiont in the apicomplexan Cardiosporidium cionae.</title>
        <authorList>
            <person name="Hunter E.S."/>
            <person name="Paight C.J."/>
            <person name="Lane C.E."/>
        </authorList>
    </citation>
    <scope>NUCLEOTIDE SEQUENCE [LARGE SCALE GENOMIC DNA]</scope>
    <source>
        <strain evidence="1">ESH_2018</strain>
    </source>
</reference>
<organism evidence="1 2">
    <name type="scientific">Cardiosporidium cionae</name>
    <dbReference type="NCBI Taxonomy" id="476202"/>
    <lineage>
        <taxon>Eukaryota</taxon>
        <taxon>Sar</taxon>
        <taxon>Alveolata</taxon>
        <taxon>Apicomplexa</taxon>
        <taxon>Aconoidasida</taxon>
        <taxon>Nephromycida</taxon>
        <taxon>Cardiosporidium</taxon>
    </lineage>
</organism>
<sequence>MDIRGIGLEPYRIGNWIALQVGPISNPIFPLPHVYGEIPSAEFTAFSRIFVRCFSSRRLFLPSPNLPSTSTGGRKSRLSRSSYPVISAAKENQKAIEREATTVDPSTKDATQTSTRQHQRIFQWGIGNKFRSQSENRYRPVHTERPMEATLSNSYYQSFHKAIQWENLNEAWEVYWYEYNKLNAKPFPVKKFGVTQAKAEALKFAQDLEREGRLCLQKPSFESDVE</sequence>
<dbReference type="Proteomes" id="UP000823046">
    <property type="component" value="Unassembled WGS sequence"/>
</dbReference>
<evidence type="ECO:0000313" key="1">
    <source>
        <dbReference type="EMBL" id="KAF8817785.1"/>
    </source>
</evidence>
<gene>
    <name evidence="1" type="primary">AP2VIIB2</name>
    <name evidence="1" type="ORF">IE077_004258</name>
</gene>
<feature type="non-terminal residue" evidence="1">
    <location>
        <position position="226"/>
    </location>
</feature>
<dbReference type="EMBL" id="JADAQX010001474">
    <property type="protein sequence ID" value="KAF8817785.1"/>
    <property type="molecule type" value="Genomic_DNA"/>
</dbReference>
<evidence type="ECO:0000313" key="2">
    <source>
        <dbReference type="Proteomes" id="UP000823046"/>
    </source>
</evidence>
<protein>
    <submittedName>
        <fullName evidence="1">AP2 domain transcription factor AP2VIIb-2</fullName>
    </submittedName>
</protein>
<dbReference type="Gene3D" id="1.20.5.2050">
    <property type="match status" value="1"/>
</dbReference>
<proteinExistence type="predicted"/>
<name>A0ABQ7J3W9_9APIC</name>